<gene>
    <name evidence="2" type="ORF">AB0K40_08865</name>
</gene>
<comment type="caution">
    <text evidence="2">The sequence shown here is derived from an EMBL/GenBank/DDBJ whole genome shotgun (WGS) entry which is preliminary data.</text>
</comment>
<organism evidence="2 3">
    <name type="scientific">Nonomuraea bangladeshensis</name>
    <dbReference type="NCBI Taxonomy" id="404385"/>
    <lineage>
        <taxon>Bacteria</taxon>
        <taxon>Bacillati</taxon>
        <taxon>Actinomycetota</taxon>
        <taxon>Actinomycetes</taxon>
        <taxon>Streptosporangiales</taxon>
        <taxon>Streptosporangiaceae</taxon>
        <taxon>Nonomuraea</taxon>
    </lineage>
</organism>
<evidence type="ECO:0000313" key="3">
    <source>
        <dbReference type="Proteomes" id="UP001552427"/>
    </source>
</evidence>
<feature type="transmembrane region" description="Helical" evidence="1">
    <location>
        <begin position="152"/>
        <end position="172"/>
    </location>
</feature>
<feature type="transmembrane region" description="Helical" evidence="1">
    <location>
        <begin position="127"/>
        <end position="146"/>
    </location>
</feature>
<keyword evidence="1" id="KW-0812">Transmembrane</keyword>
<accession>A0ABV3GZM5</accession>
<name>A0ABV3GZM5_9ACTN</name>
<keyword evidence="3" id="KW-1185">Reference proteome</keyword>
<dbReference type="EMBL" id="JBFARM010000003">
    <property type="protein sequence ID" value="MEV4285605.1"/>
    <property type="molecule type" value="Genomic_DNA"/>
</dbReference>
<keyword evidence="1" id="KW-0472">Membrane</keyword>
<evidence type="ECO:0008006" key="4">
    <source>
        <dbReference type="Google" id="ProtNLM"/>
    </source>
</evidence>
<proteinExistence type="predicted"/>
<dbReference type="Proteomes" id="UP001552427">
    <property type="component" value="Unassembled WGS sequence"/>
</dbReference>
<evidence type="ECO:0000256" key="1">
    <source>
        <dbReference type="SAM" id="Phobius"/>
    </source>
</evidence>
<dbReference type="RefSeq" id="WP_364446454.1">
    <property type="nucleotide sequence ID" value="NZ_JBFARM010000003.1"/>
</dbReference>
<evidence type="ECO:0000313" key="2">
    <source>
        <dbReference type="EMBL" id="MEV4285605.1"/>
    </source>
</evidence>
<protein>
    <recommendedName>
        <fullName evidence="4">Integral membrane protein</fullName>
    </recommendedName>
</protein>
<reference evidence="2 3" key="1">
    <citation type="submission" date="2024-06" db="EMBL/GenBank/DDBJ databases">
        <title>The Natural Products Discovery Center: Release of the First 8490 Sequenced Strains for Exploring Actinobacteria Biosynthetic Diversity.</title>
        <authorList>
            <person name="Kalkreuter E."/>
            <person name="Kautsar S.A."/>
            <person name="Yang D."/>
            <person name="Bader C.D."/>
            <person name="Teijaro C.N."/>
            <person name="Fluegel L."/>
            <person name="Davis C.M."/>
            <person name="Simpson J.R."/>
            <person name="Lauterbach L."/>
            <person name="Steele A.D."/>
            <person name="Gui C."/>
            <person name="Meng S."/>
            <person name="Li G."/>
            <person name="Viehrig K."/>
            <person name="Ye F."/>
            <person name="Su P."/>
            <person name="Kiefer A.F."/>
            <person name="Nichols A."/>
            <person name="Cepeda A.J."/>
            <person name="Yan W."/>
            <person name="Fan B."/>
            <person name="Jiang Y."/>
            <person name="Adhikari A."/>
            <person name="Zheng C.-J."/>
            <person name="Schuster L."/>
            <person name="Cowan T.M."/>
            <person name="Smanski M.J."/>
            <person name="Chevrette M.G."/>
            <person name="De Carvalho L.P.S."/>
            <person name="Shen B."/>
        </authorList>
    </citation>
    <scope>NUCLEOTIDE SEQUENCE [LARGE SCALE GENOMIC DNA]</scope>
    <source>
        <strain evidence="2 3">NPDC049574</strain>
    </source>
</reference>
<keyword evidence="1" id="KW-1133">Transmembrane helix</keyword>
<sequence>MSMRLSLPRNGLLAVAALDLLVALSMVAGWWAPAPAGLLAAAVVAPLSAMGYVHAYRLSSAARKAGASPWDALRTIADALVPLPVRMLMRAEYRSMASFTLWVRRRQDGVPPGGTALAYAKNQRPMLLMLLFSVVVQAVALEWMLAASDASAGLRAVVMMADVYQLLFVLALGAASATRPHVVTAKELRIRYGAYFDVRVPRELIASVKVSRNYNARGVIAVTDGHLTVGVDAQTNLIVNLTAPLTVTRPLGRREHVTTIRFYADDPGSALRSLTGR</sequence>
<feature type="transmembrane region" description="Helical" evidence="1">
    <location>
        <begin position="12"/>
        <end position="32"/>
    </location>
</feature>
<feature type="transmembrane region" description="Helical" evidence="1">
    <location>
        <begin position="38"/>
        <end position="56"/>
    </location>
</feature>